<dbReference type="NCBIfam" id="TIGR02928">
    <property type="entry name" value="orc1/cdc6 family replication initiation protein"/>
    <property type="match status" value="1"/>
</dbReference>
<dbReference type="PANTHER" id="PTHR10763">
    <property type="entry name" value="CELL DIVISION CONTROL PROTEIN 6-RELATED"/>
    <property type="match status" value="1"/>
</dbReference>
<name>A0ABR1CYB9_NECAM</name>
<evidence type="ECO:0000256" key="9">
    <source>
        <dbReference type="SAM" id="MobiDB-lite"/>
    </source>
</evidence>
<dbReference type="CDD" id="cd00009">
    <property type="entry name" value="AAA"/>
    <property type="match status" value="1"/>
</dbReference>
<evidence type="ECO:0000256" key="4">
    <source>
        <dbReference type="ARBA" id="ARBA00022741"/>
    </source>
</evidence>
<dbReference type="PANTHER" id="PTHR10763:SF23">
    <property type="entry name" value="ORIGIN RECOGNITION COMPLEX SUBUNIT 1"/>
    <property type="match status" value="1"/>
</dbReference>
<feature type="region of interest" description="Disordered" evidence="9">
    <location>
        <begin position="193"/>
        <end position="212"/>
    </location>
</feature>
<keyword evidence="3 8" id="KW-0235">DNA replication</keyword>
<evidence type="ECO:0000256" key="6">
    <source>
        <dbReference type="ARBA" id="ARBA00023125"/>
    </source>
</evidence>
<dbReference type="InterPro" id="IPR003959">
    <property type="entry name" value="ATPase_AAA_core"/>
</dbReference>
<dbReference type="InterPro" id="IPR014277">
    <property type="entry name" value="Orc1/Cdc6_arc"/>
</dbReference>
<keyword evidence="6 8" id="KW-0238">DNA-binding</keyword>
<comment type="function">
    <text evidence="8">Component of the origin recognition complex (ORC) that binds origins of replication. DNA-binding is ATP-dependent, however specific DNA sequences that define origins of replication have not been identified so far. ORC is required to assemble the pre-replication complex necessary to initiate DNA replication.</text>
</comment>
<feature type="compositionally biased region" description="Polar residues" evidence="9">
    <location>
        <begin position="193"/>
        <end position="208"/>
    </location>
</feature>
<dbReference type="Pfam" id="PF22606">
    <property type="entry name" value="Cdc6-ORC-like_ATPase_lid"/>
    <property type="match status" value="1"/>
</dbReference>
<feature type="domain" description="AAA+ ATPase" evidence="10">
    <location>
        <begin position="392"/>
        <end position="547"/>
    </location>
</feature>
<keyword evidence="12" id="KW-1185">Reference proteome</keyword>
<keyword evidence="4 8" id="KW-0547">Nucleotide-binding</keyword>
<keyword evidence="7 8" id="KW-0539">Nucleus</keyword>
<evidence type="ECO:0000313" key="11">
    <source>
        <dbReference type="EMBL" id="KAK6743035.1"/>
    </source>
</evidence>
<evidence type="ECO:0000256" key="2">
    <source>
        <dbReference type="ARBA" id="ARBA00008398"/>
    </source>
</evidence>
<reference evidence="11 12" key="1">
    <citation type="submission" date="2023-08" db="EMBL/GenBank/DDBJ databases">
        <title>A Necator americanus chromosomal reference genome.</title>
        <authorList>
            <person name="Ilik V."/>
            <person name="Petrzelkova K.J."/>
            <person name="Pardy F."/>
            <person name="Fuh T."/>
            <person name="Niatou-Singa F.S."/>
            <person name="Gouil Q."/>
            <person name="Baker L."/>
            <person name="Ritchie M.E."/>
            <person name="Jex A.R."/>
            <person name="Gazzola D."/>
            <person name="Li H."/>
            <person name="Toshio Fujiwara R."/>
            <person name="Zhan B."/>
            <person name="Aroian R.V."/>
            <person name="Pafco B."/>
            <person name="Schwarz E.M."/>
        </authorList>
    </citation>
    <scope>NUCLEOTIDE SEQUENCE [LARGE SCALE GENOMIC DNA]</scope>
    <source>
        <strain evidence="11 12">Aroian</strain>
        <tissue evidence="11">Whole animal</tissue>
    </source>
</reference>
<dbReference type="Proteomes" id="UP001303046">
    <property type="component" value="Unassembled WGS sequence"/>
</dbReference>
<evidence type="ECO:0000256" key="5">
    <source>
        <dbReference type="ARBA" id="ARBA00022840"/>
    </source>
</evidence>
<protein>
    <recommendedName>
        <fullName evidence="8">Origin recognition complex subunit 1</fullName>
    </recommendedName>
</protein>
<gene>
    <name evidence="11" type="primary">Necator_chrIII.g11117</name>
    <name evidence="11" type="ORF">RB195_010352</name>
</gene>
<comment type="similarity">
    <text evidence="2 8">Belongs to the ORC1 family.</text>
</comment>
<dbReference type="SMART" id="SM00382">
    <property type="entry name" value="AAA"/>
    <property type="match status" value="1"/>
</dbReference>
<dbReference type="InterPro" id="IPR003593">
    <property type="entry name" value="AAA+_ATPase"/>
</dbReference>
<accession>A0ABR1CYB9</accession>
<sequence>MLTSTARTKKLNGCVKNDTKESPTVSRTPAKDDDGHNSFGRRSLPRTAKVVAQLDGYQDQFNSPDKNHGKRKTQTAATPATKISQQMATVLTFESPENCRLGLRTERRSATVHRRLDLSSAKVTHDRGGSNHVEVERDENIPPMGDTVGRRLPKRTVKVPSTVTETSSRTPLRMKITKNNNSAKISSYSVRKTGNQMRYRSPRISSRNCAPAPPDARVMPVIVRLRSVVPHVDGTVEYRTVGSESPWGVKRSPAKVVFTTTLNPGLFSSRKCDLTFETGQLESSASEYSSDESDESGIASSEDGMEQENLYERRTSVSRNKITFKTIATVSPEKRRSNATHNPRAAVKKVQTLEDFRRRLHTAAVPERMPCREEEAAEVERFIRNAISVCGSSSAMYISGVPGTGKTATVMSVVKQLCRDKSCNKFCFVSVNAMEFIEPKKIFVEIYNQITGNTTRISPLSARKKLNVMFEIIDKYRPPIVILVDELDQLCTKKQELIYDIFNWTSAESARVSVMAIANTLDLPERMLCQRITSRIGSARICFQPYEFQQIECIIRDRLKGSPNAVDESAVQIAARKVAAVTGDLRKAMDLLRRAIEIAIEKGAKKLLVEHVLCATREASSTLLVHFVKGLSKHSLLLFKAAISLAEKTDDFSFAELYAQYASFAALVEGIAPLVESTLLSLVGQLCS</sequence>
<evidence type="ECO:0000259" key="10">
    <source>
        <dbReference type="SMART" id="SM00382"/>
    </source>
</evidence>
<proteinExistence type="inferred from homology"/>
<feature type="region of interest" description="Disordered" evidence="9">
    <location>
        <begin position="58"/>
        <end position="79"/>
    </location>
</feature>
<comment type="subcellular location">
    <subcellularLocation>
        <location evidence="1 8">Nucleus</location>
    </subcellularLocation>
</comment>
<evidence type="ECO:0000256" key="1">
    <source>
        <dbReference type="ARBA" id="ARBA00004123"/>
    </source>
</evidence>
<keyword evidence="5 8" id="KW-0067">ATP-binding</keyword>
<dbReference type="InterPro" id="IPR054425">
    <property type="entry name" value="Cdc6_ORC1-like_ATPase_lid"/>
</dbReference>
<dbReference type="InterPro" id="IPR027417">
    <property type="entry name" value="P-loop_NTPase"/>
</dbReference>
<dbReference type="Gene3D" id="3.40.50.300">
    <property type="entry name" value="P-loop containing nucleotide triphosphate hydrolases"/>
    <property type="match status" value="1"/>
</dbReference>
<comment type="caution">
    <text evidence="11">The sequence shown here is derived from an EMBL/GenBank/DDBJ whole genome shotgun (WGS) entry which is preliminary data.</text>
</comment>
<organism evidence="11 12">
    <name type="scientific">Necator americanus</name>
    <name type="common">Human hookworm</name>
    <dbReference type="NCBI Taxonomy" id="51031"/>
    <lineage>
        <taxon>Eukaryota</taxon>
        <taxon>Metazoa</taxon>
        <taxon>Ecdysozoa</taxon>
        <taxon>Nematoda</taxon>
        <taxon>Chromadorea</taxon>
        <taxon>Rhabditida</taxon>
        <taxon>Rhabditina</taxon>
        <taxon>Rhabditomorpha</taxon>
        <taxon>Strongyloidea</taxon>
        <taxon>Ancylostomatidae</taxon>
        <taxon>Bunostominae</taxon>
        <taxon>Necator</taxon>
    </lineage>
</organism>
<comment type="subunit">
    <text evidence="8">ORC is composed of six subunits.</text>
</comment>
<dbReference type="SUPFAM" id="SSF52540">
    <property type="entry name" value="P-loop containing nucleoside triphosphate hydrolases"/>
    <property type="match status" value="1"/>
</dbReference>
<evidence type="ECO:0000313" key="12">
    <source>
        <dbReference type="Proteomes" id="UP001303046"/>
    </source>
</evidence>
<evidence type="ECO:0000256" key="7">
    <source>
        <dbReference type="ARBA" id="ARBA00023242"/>
    </source>
</evidence>
<dbReference type="Pfam" id="PF00004">
    <property type="entry name" value="AAA"/>
    <property type="match status" value="1"/>
</dbReference>
<dbReference type="EMBL" id="JAVFWL010000003">
    <property type="protein sequence ID" value="KAK6743035.1"/>
    <property type="molecule type" value="Genomic_DNA"/>
</dbReference>
<evidence type="ECO:0000256" key="3">
    <source>
        <dbReference type="ARBA" id="ARBA00022705"/>
    </source>
</evidence>
<feature type="region of interest" description="Disordered" evidence="9">
    <location>
        <begin position="282"/>
        <end position="314"/>
    </location>
</feature>
<feature type="region of interest" description="Disordered" evidence="9">
    <location>
        <begin position="1"/>
        <end position="45"/>
    </location>
</feature>
<dbReference type="InterPro" id="IPR050311">
    <property type="entry name" value="ORC1/CDC6"/>
</dbReference>
<evidence type="ECO:0000256" key="8">
    <source>
        <dbReference type="RuleBase" id="RU365058"/>
    </source>
</evidence>